<comment type="subcellular location">
    <subcellularLocation>
        <location evidence="1">Cell membrane</location>
        <topology evidence="1">Multi-pass membrane protein</topology>
    </subcellularLocation>
</comment>
<keyword evidence="4 7" id="KW-0812">Transmembrane</keyword>
<dbReference type="GO" id="GO:0005886">
    <property type="term" value="C:plasma membrane"/>
    <property type="evidence" value="ECO:0007669"/>
    <property type="project" value="UniProtKB-SubCell"/>
</dbReference>
<dbReference type="OrthoDB" id="9807748at2"/>
<feature type="transmembrane region" description="Helical" evidence="7">
    <location>
        <begin position="38"/>
        <end position="55"/>
    </location>
</feature>
<comment type="similarity">
    <text evidence="2">Belongs to the FliR/MopE/SpaR family.</text>
</comment>
<feature type="transmembrane region" description="Helical" evidence="7">
    <location>
        <begin position="126"/>
        <end position="148"/>
    </location>
</feature>
<evidence type="ECO:0000256" key="4">
    <source>
        <dbReference type="ARBA" id="ARBA00022692"/>
    </source>
</evidence>
<dbReference type="EMBL" id="FQVU01000002">
    <property type="protein sequence ID" value="SHG27548.1"/>
    <property type="molecule type" value="Genomic_DNA"/>
</dbReference>
<dbReference type="PRINTS" id="PR00953">
    <property type="entry name" value="TYPE3IMRPROT"/>
</dbReference>
<name>A0A1M5IGV7_9ACTN</name>
<dbReference type="PANTHER" id="PTHR30065">
    <property type="entry name" value="FLAGELLAR BIOSYNTHETIC PROTEIN FLIR"/>
    <property type="match status" value="1"/>
</dbReference>
<dbReference type="RefSeq" id="WP_073388962.1">
    <property type="nucleotide sequence ID" value="NZ_FQVU01000002.1"/>
</dbReference>
<dbReference type="PANTHER" id="PTHR30065:SF1">
    <property type="entry name" value="SURFACE PRESENTATION OF ANTIGENS PROTEIN SPAR"/>
    <property type="match status" value="1"/>
</dbReference>
<evidence type="ECO:0000313" key="9">
    <source>
        <dbReference type="Proteomes" id="UP000186132"/>
    </source>
</evidence>
<keyword evidence="8" id="KW-0969">Cilium</keyword>
<evidence type="ECO:0000256" key="1">
    <source>
        <dbReference type="ARBA" id="ARBA00004651"/>
    </source>
</evidence>
<dbReference type="Proteomes" id="UP000186132">
    <property type="component" value="Unassembled WGS sequence"/>
</dbReference>
<evidence type="ECO:0000256" key="3">
    <source>
        <dbReference type="ARBA" id="ARBA00022475"/>
    </source>
</evidence>
<dbReference type="AlphaFoldDB" id="A0A1M5IGV7"/>
<keyword evidence="8" id="KW-0282">Flagellum</keyword>
<keyword evidence="6 7" id="KW-0472">Membrane</keyword>
<evidence type="ECO:0000256" key="6">
    <source>
        <dbReference type="ARBA" id="ARBA00023136"/>
    </source>
</evidence>
<reference evidence="8 9" key="1">
    <citation type="submission" date="2016-11" db="EMBL/GenBank/DDBJ databases">
        <authorList>
            <person name="Jaros S."/>
            <person name="Januszkiewicz K."/>
            <person name="Wedrychowicz H."/>
        </authorList>
    </citation>
    <scope>NUCLEOTIDE SEQUENCE [LARGE SCALE GENOMIC DNA]</scope>
    <source>
        <strain evidence="8 9">DSM 45627</strain>
    </source>
</reference>
<proteinExistence type="inferred from homology"/>
<evidence type="ECO:0000256" key="2">
    <source>
        <dbReference type="ARBA" id="ARBA00009772"/>
    </source>
</evidence>
<keyword evidence="9" id="KW-1185">Reference proteome</keyword>
<keyword evidence="3" id="KW-1003">Cell membrane</keyword>
<keyword evidence="5 7" id="KW-1133">Transmembrane helix</keyword>
<dbReference type="InterPro" id="IPR002010">
    <property type="entry name" value="T3SS_IM_R"/>
</dbReference>
<feature type="transmembrane region" description="Helical" evidence="7">
    <location>
        <begin position="7"/>
        <end position="26"/>
    </location>
</feature>
<evidence type="ECO:0000256" key="7">
    <source>
        <dbReference type="SAM" id="Phobius"/>
    </source>
</evidence>
<keyword evidence="8" id="KW-0966">Cell projection</keyword>
<evidence type="ECO:0000313" key="8">
    <source>
        <dbReference type="EMBL" id="SHG27548.1"/>
    </source>
</evidence>
<protein>
    <submittedName>
        <fullName evidence="8">Flagellar biosynthetic protein FliR</fullName>
    </submittedName>
</protein>
<gene>
    <name evidence="8" type="ORF">SAMN05443575_1890</name>
</gene>
<feature type="transmembrane region" description="Helical" evidence="7">
    <location>
        <begin position="183"/>
        <end position="201"/>
    </location>
</feature>
<organism evidence="8 9">
    <name type="scientific">Jatrophihabitans endophyticus</name>
    <dbReference type="NCBI Taxonomy" id="1206085"/>
    <lineage>
        <taxon>Bacteria</taxon>
        <taxon>Bacillati</taxon>
        <taxon>Actinomycetota</taxon>
        <taxon>Actinomycetes</taxon>
        <taxon>Jatrophihabitantales</taxon>
        <taxon>Jatrophihabitantaceae</taxon>
        <taxon>Jatrophihabitans</taxon>
    </lineage>
</organism>
<evidence type="ECO:0000256" key="5">
    <source>
        <dbReference type="ARBA" id="ARBA00022989"/>
    </source>
</evidence>
<feature type="transmembrane region" description="Helical" evidence="7">
    <location>
        <begin position="67"/>
        <end position="89"/>
    </location>
</feature>
<dbReference type="STRING" id="1206085.SAMN05443575_1890"/>
<sequence>MRVEVDGSWLLALVLASTRIIAWALVAPPLATGGLPRTVKAMVSVALAVAVLPVVRHHLPAQEAAPIVSALVIQIALGAGLGFLTRLVFTAVEAAGGLLDVFGGFSLSAAYDPLSTTMNSVFGRFYALLCTTLIFATNVHLVIFRGFLQTFTTVPLDSGFSMDEMAKHITGGVTDLFVSALQIAGPLIVVLFIADVALGVLNRIAPQLNAFSMSFPVKIGLTLLLVGLTFTLLPQTVTELATRSTQLVAAVTS</sequence>
<feature type="transmembrane region" description="Helical" evidence="7">
    <location>
        <begin position="213"/>
        <end position="233"/>
    </location>
</feature>
<dbReference type="Pfam" id="PF01311">
    <property type="entry name" value="Bac_export_1"/>
    <property type="match status" value="1"/>
</dbReference>
<dbReference type="GO" id="GO:0006605">
    <property type="term" value="P:protein targeting"/>
    <property type="evidence" value="ECO:0007669"/>
    <property type="project" value="InterPro"/>
</dbReference>
<accession>A0A1M5IGV7</accession>